<dbReference type="EMBL" id="JACCBS010000002">
    <property type="protein sequence ID" value="NYE57784.1"/>
    <property type="molecule type" value="Genomic_DNA"/>
</dbReference>
<proteinExistence type="predicted"/>
<protein>
    <recommendedName>
        <fullName evidence="2">Transglutaminase-like domain-containing protein</fullName>
    </recommendedName>
</protein>
<organism evidence="3 4">
    <name type="scientific">Carboxydothermus ferrireducens DSM 11255</name>
    <dbReference type="NCBI Taxonomy" id="1119529"/>
    <lineage>
        <taxon>Bacteria</taxon>
        <taxon>Bacillati</taxon>
        <taxon>Bacillota</taxon>
        <taxon>Clostridia</taxon>
        <taxon>Thermoanaerobacterales</taxon>
        <taxon>Thermoanaerobacteraceae</taxon>
        <taxon>Carboxydothermus</taxon>
    </lineage>
</organism>
<dbReference type="Gene3D" id="2.60.40.10">
    <property type="entry name" value="Immunoglobulins"/>
    <property type="match status" value="2"/>
</dbReference>
<dbReference type="RefSeq" id="WP_028051586.1">
    <property type="nucleotide sequence ID" value="NZ_ATYG01000003.1"/>
</dbReference>
<reference evidence="3 4" key="1">
    <citation type="submission" date="2020-07" db="EMBL/GenBank/DDBJ databases">
        <title>Genomic Encyclopedia of Type Strains, Phase III (KMG-III): the genomes of soil and plant-associated and newly described type strains.</title>
        <authorList>
            <person name="Whitman W."/>
        </authorList>
    </citation>
    <scope>NUCLEOTIDE SEQUENCE [LARGE SCALE GENOMIC DNA]</scope>
    <source>
        <strain evidence="3 4">DSM 11255</strain>
    </source>
</reference>
<dbReference type="PANTHER" id="PTHR33490:SF6">
    <property type="entry name" value="SLL1049 PROTEIN"/>
    <property type="match status" value="1"/>
</dbReference>
<evidence type="ECO:0000313" key="4">
    <source>
        <dbReference type="Proteomes" id="UP000604066"/>
    </source>
</evidence>
<dbReference type="InterPro" id="IPR013783">
    <property type="entry name" value="Ig-like_fold"/>
</dbReference>
<keyword evidence="1" id="KW-0732">Signal</keyword>
<feature type="signal peptide" evidence="1">
    <location>
        <begin position="1"/>
        <end position="25"/>
    </location>
</feature>
<evidence type="ECO:0000256" key="1">
    <source>
        <dbReference type="SAM" id="SignalP"/>
    </source>
</evidence>
<feature type="domain" description="Transglutaminase-like" evidence="2">
    <location>
        <begin position="383"/>
        <end position="439"/>
    </location>
</feature>
<dbReference type="Proteomes" id="UP000604066">
    <property type="component" value="Unassembled WGS sequence"/>
</dbReference>
<feature type="chain" id="PRO_5046364893" description="Transglutaminase-like domain-containing protein" evidence="1">
    <location>
        <begin position="26"/>
        <end position="483"/>
    </location>
</feature>
<comment type="caution">
    <text evidence="3">The sequence shown here is derived from an EMBL/GenBank/DDBJ whole genome shotgun (WGS) entry which is preliminary data.</text>
</comment>
<dbReference type="Gene3D" id="3.10.620.30">
    <property type="match status" value="1"/>
</dbReference>
<dbReference type="InterPro" id="IPR002931">
    <property type="entry name" value="Transglutaminase-like"/>
</dbReference>
<evidence type="ECO:0000313" key="3">
    <source>
        <dbReference type="EMBL" id="NYE57784.1"/>
    </source>
</evidence>
<dbReference type="InterPro" id="IPR038765">
    <property type="entry name" value="Papain-like_cys_pep_sf"/>
</dbReference>
<dbReference type="Pfam" id="PF01841">
    <property type="entry name" value="Transglut_core"/>
    <property type="match status" value="1"/>
</dbReference>
<dbReference type="PANTHER" id="PTHR33490">
    <property type="entry name" value="BLR5614 PROTEIN-RELATED"/>
    <property type="match status" value="1"/>
</dbReference>
<gene>
    <name evidence="3" type="ORF">HDG70_001499</name>
</gene>
<dbReference type="SUPFAM" id="SSF54001">
    <property type="entry name" value="Cysteine proteinases"/>
    <property type="match status" value="1"/>
</dbReference>
<dbReference type="SMART" id="SM00460">
    <property type="entry name" value="TGc"/>
    <property type="match status" value="1"/>
</dbReference>
<name>A0ABX2R9D5_9THEO</name>
<sequence>MRRKLGVLVLLAFLLVTVFSTVSLAADTPTLTVVAPKVVYSPSATITAKASGQNPLKYLTVNKNHYALPGTKSIVKSVKVNLKAGSNIFTVKVVDHKGKYTLRRVYIVYLDKTPPVLMVTAPSVVTNSTADLKITAWDISRVAKLEVNGKNLLAVPVWYYQTVAKVNLNPGENTVTVKAVDIFGNTTVKSLKIIRRDSSNTPVEEIKPGSVLSFDYRKLSEYPDVNTYTLNLKPGEEIGTLQISGIPAGISTDFGYKPAGSGKIYAIKEFNSSNISGEKLYFRYGSGSYYLLFYKQSWGSSVYIEKVIKLNVTGIADKSTLLPSGFVDSDNPTIRQIAYDLTKDLTSDLEKVKAIHDYVARALAYDWTSYRLGVVPQKTASEALTSGTGVCQDYSRLFAAIARAAGIPTKIVIGTGDGEPHAWNRVYVNGKWLDVDVTWDDQEKYGIVYDYFLKEAPLPKHVEDTSAEAYYEAEMLHSITFEE</sequence>
<accession>A0ABX2R9D5</accession>
<keyword evidence="4" id="KW-1185">Reference proteome</keyword>
<evidence type="ECO:0000259" key="2">
    <source>
        <dbReference type="SMART" id="SM00460"/>
    </source>
</evidence>